<dbReference type="Proteomes" id="UP000255169">
    <property type="component" value="Unassembled WGS sequence"/>
</dbReference>
<keyword evidence="2" id="KW-0255">Endonuclease</keyword>
<evidence type="ECO:0000313" key="2">
    <source>
        <dbReference type="EMBL" id="SUQ00650.1"/>
    </source>
</evidence>
<dbReference type="GeneID" id="66877934"/>
<dbReference type="AlphaFoldDB" id="A0A380QPQ4"/>
<dbReference type="GO" id="GO:0004519">
    <property type="term" value="F:endonuclease activity"/>
    <property type="evidence" value="ECO:0007669"/>
    <property type="project" value="UniProtKB-KW"/>
</dbReference>
<evidence type="ECO:0000313" key="3">
    <source>
        <dbReference type="Proteomes" id="UP000255169"/>
    </source>
</evidence>
<reference evidence="2 3" key="1">
    <citation type="submission" date="2018-06" db="EMBL/GenBank/DDBJ databases">
        <authorList>
            <consortium name="Pathogen Informatics"/>
            <person name="Doyle S."/>
        </authorList>
    </citation>
    <scope>NUCLEOTIDE SEQUENCE [LARGE SCALE GENOMIC DNA]</scope>
    <source>
        <strain evidence="2 3">NCTC10476</strain>
    </source>
</reference>
<organism evidence="2 3">
    <name type="scientific">Yersinia ruckeri</name>
    <dbReference type="NCBI Taxonomy" id="29486"/>
    <lineage>
        <taxon>Bacteria</taxon>
        <taxon>Pseudomonadati</taxon>
        <taxon>Pseudomonadota</taxon>
        <taxon>Gammaproteobacteria</taxon>
        <taxon>Enterobacterales</taxon>
        <taxon>Yersiniaceae</taxon>
        <taxon>Yersinia</taxon>
    </lineage>
</organism>
<dbReference type="Pfam" id="PF08722">
    <property type="entry name" value="Tn7_TnsA-like_N"/>
    <property type="match status" value="1"/>
</dbReference>
<keyword evidence="2" id="KW-0540">Nuclease</keyword>
<evidence type="ECO:0000259" key="1">
    <source>
        <dbReference type="Pfam" id="PF08722"/>
    </source>
</evidence>
<feature type="domain" description="TnsA endonuclease N-terminal" evidence="1">
    <location>
        <begin position="74"/>
        <end position="143"/>
    </location>
</feature>
<dbReference type="SUPFAM" id="SSF52980">
    <property type="entry name" value="Restriction endonuclease-like"/>
    <property type="match status" value="1"/>
</dbReference>
<sequence>MGKGRKLETLGDYQRALKDKYGIGAGVEYKPWLRVQDVKSQGVRSQVFGRKVPRVHHFLSSLETQFFYLAEFTDDVIDIREQFPLLPLNVSQKIAKTIGVEHPTHPNTGEPIIVTTDFLLTLQTVHGERYQAVSVKPESEFNNQRSL</sequence>
<dbReference type="RefSeq" id="WP_038251610.1">
    <property type="nucleotide sequence ID" value="NZ_CCYO01000011.1"/>
</dbReference>
<keyword evidence="2" id="KW-0378">Hydrolase</keyword>
<keyword evidence="3" id="KW-1185">Reference proteome</keyword>
<dbReference type="InterPro" id="IPR014833">
    <property type="entry name" value="TnsA_N"/>
</dbReference>
<name>A0A380QPQ4_YERRU</name>
<gene>
    <name evidence="2" type="primary">tnsA_1</name>
    <name evidence="2" type="ORF">NCTC10476_01952</name>
</gene>
<dbReference type="InterPro" id="IPR011856">
    <property type="entry name" value="tRNA_endonuc-like_dom_sf"/>
</dbReference>
<accession>A0A380QPQ4</accession>
<dbReference type="InterPro" id="IPR011335">
    <property type="entry name" value="Restrct_endonuc-II-like"/>
</dbReference>
<dbReference type="GO" id="GO:0003676">
    <property type="term" value="F:nucleic acid binding"/>
    <property type="evidence" value="ECO:0007669"/>
    <property type="project" value="InterPro"/>
</dbReference>
<dbReference type="EMBL" id="UHJG01000001">
    <property type="protein sequence ID" value="SUQ00650.1"/>
    <property type="molecule type" value="Genomic_DNA"/>
</dbReference>
<dbReference type="CDD" id="cd22362">
    <property type="entry name" value="TnsA_endonuclease-like"/>
    <property type="match status" value="1"/>
</dbReference>
<proteinExistence type="predicted"/>
<protein>
    <submittedName>
        <fullName evidence="2">TnsA endonuclease</fullName>
    </submittedName>
</protein>
<dbReference type="Gene3D" id="3.40.1350.10">
    <property type="match status" value="1"/>
</dbReference>